<dbReference type="RefSeq" id="WP_054295825.1">
    <property type="nucleotide sequence ID" value="NZ_CP012752.1"/>
</dbReference>
<protein>
    <submittedName>
        <fullName evidence="1">Uncharacterized protein</fullName>
    </submittedName>
</protein>
<organism evidence="1 2">
    <name type="scientific">Kibdelosporangium phytohabitans</name>
    <dbReference type="NCBI Taxonomy" id="860235"/>
    <lineage>
        <taxon>Bacteria</taxon>
        <taxon>Bacillati</taxon>
        <taxon>Actinomycetota</taxon>
        <taxon>Actinomycetes</taxon>
        <taxon>Pseudonocardiales</taxon>
        <taxon>Pseudonocardiaceae</taxon>
        <taxon>Kibdelosporangium</taxon>
    </lineage>
</organism>
<name>A0A0N7F5D8_9PSEU</name>
<sequence length="153" mass="17437">MTPERDSHGLTWSRDAIDRPLTWARRTAYWHAVDAARAAGAGPVELTDTDAAHHYDEDPVLSRESAARVRCLLADLPTRRREVFSWWLDGFDDQEIARDSGSVRRRSVRIGPLAEELWPSAEPVVLREVIRFADLMNVVRADEWSRRAAALFS</sequence>
<reference evidence="1 2" key="1">
    <citation type="submission" date="2015-07" db="EMBL/GenBank/DDBJ databases">
        <title>Genome sequencing of Kibdelosporangium phytohabitans.</title>
        <authorList>
            <person name="Qin S."/>
            <person name="Xing K."/>
        </authorList>
    </citation>
    <scope>NUCLEOTIDE SEQUENCE [LARGE SCALE GENOMIC DNA]</scope>
    <source>
        <strain evidence="1 2">KLBMP1111</strain>
    </source>
</reference>
<proteinExistence type="predicted"/>
<dbReference type="Proteomes" id="UP000063699">
    <property type="component" value="Chromosome"/>
</dbReference>
<dbReference type="KEGG" id="kphy:AOZ06_50100"/>
<gene>
    <name evidence="1" type="ORF">AOZ06_50100</name>
</gene>
<evidence type="ECO:0000313" key="1">
    <source>
        <dbReference type="EMBL" id="ALG13951.1"/>
    </source>
</evidence>
<keyword evidence="2" id="KW-1185">Reference proteome</keyword>
<dbReference type="AlphaFoldDB" id="A0A0N7F5D8"/>
<evidence type="ECO:0000313" key="2">
    <source>
        <dbReference type="Proteomes" id="UP000063699"/>
    </source>
</evidence>
<dbReference type="EMBL" id="CP012752">
    <property type="protein sequence ID" value="ALG13951.1"/>
    <property type="molecule type" value="Genomic_DNA"/>
</dbReference>
<accession>A0A0N7F5D8</accession>
<dbReference type="OrthoDB" id="3608473at2"/>